<dbReference type="PANTHER" id="PTHR12753">
    <property type="entry name" value="AD-003 - RELATED"/>
    <property type="match status" value="1"/>
</dbReference>
<evidence type="ECO:0000256" key="8">
    <source>
        <dbReference type="ARBA" id="ARBA00047306"/>
    </source>
</evidence>
<keyword evidence="12" id="KW-1185">Reference proteome</keyword>
<keyword evidence="3" id="KW-0808">Transferase</keyword>
<gene>
    <name evidence="11" type="ORF">MNEG_16033</name>
</gene>
<protein>
    <recommendedName>
        <fullName evidence="6">Alpha N-terminal protein methyltransferase 1</fullName>
        <ecNumber evidence="5">2.1.1.244</ecNumber>
    </recommendedName>
    <alternativeName>
        <fullName evidence="7">X-Pro-Lys N-terminal protein methyltransferase 1</fullName>
    </alternativeName>
</protein>
<evidence type="ECO:0000256" key="5">
    <source>
        <dbReference type="ARBA" id="ARBA00039112"/>
    </source>
</evidence>
<dbReference type="InterPro" id="IPR008576">
    <property type="entry name" value="MeTrfase_NTM1"/>
</dbReference>
<dbReference type="GO" id="GO:0032259">
    <property type="term" value="P:methylation"/>
    <property type="evidence" value="ECO:0007669"/>
    <property type="project" value="UniProtKB-KW"/>
</dbReference>
<sequence length="64" mass="7248">MVKENICKDGFVVDKADNSLTRSDPYMLELFAQAGLEVVAAAKQRNFPKELFDVRQYALRPRGS</sequence>
<evidence type="ECO:0000313" key="12">
    <source>
        <dbReference type="Proteomes" id="UP000054498"/>
    </source>
</evidence>
<accession>A0A0D2LIU5</accession>
<dbReference type="Gene3D" id="3.40.50.150">
    <property type="entry name" value="Vaccinia Virus protein VP39"/>
    <property type="match status" value="1"/>
</dbReference>
<dbReference type="RefSeq" id="XP_013890949.1">
    <property type="nucleotide sequence ID" value="XM_014035495.1"/>
</dbReference>
<dbReference type="GO" id="GO:0005737">
    <property type="term" value="C:cytoplasm"/>
    <property type="evidence" value="ECO:0007669"/>
    <property type="project" value="TreeGrafter"/>
</dbReference>
<evidence type="ECO:0000256" key="10">
    <source>
        <dbReference type="ARBA" id="ARBA00048167"/>
    </source>
</evidence>
<dbReference type="AlphaFoldDB" id="A0A0D2LIU5"/>
<dbReference type="GO" id="GO:0071885">
    <property type="term" value="F:N-terminal protein N-methyltransferase activity"/>
    <property type="evidence" value="ECO:0007669"/>
    <property type="project" value="UniProtKB-EC"/>
</dbReference>
<keyword evidence="2" id="KW-0489">Methyltransferase</keyword>
<dbReference type="InterPro" id="IPR029063">
    <property type="entry name" value="SAM-dependent_MTases_sf"/>
</dbReference>
<evidence type="ECO:0000256" key="2">
    <source>
        <dbReference type="ARBA" id="ARBA00022603"/>
    </source>
</evidence>
<comment type="similarity">
    <text evidence="1">Belongs to the methyltransferase superfamily. NTM1 family.</text>
</comment>
<evidence type="ECO:0000256" key="1">
    <source>
        <dbReference type="ARBA" id="ARBA00009059"/>
    </source>
</evidence>
<reference evidence="11 12" key="1">
    <citation type="journal article" date="2013" name="BMC Genomics">
        <title>Reconstruction of the lipid metabolism for the microalga Monoraphidium neglectum from its genome sequence reveals characteristics suitable for biofuel production.</title>
        <authorList>
            <person name="Bogen C."/>
            <person name="Al-Dilaimi A."/>
            <person name="Albersmeier A."/>
            <person name="Wichmann J."/>
            <person name="Grundmann M."/>
            <person name="Rupp O."/>
            <person name="Lauersen K.J."/>
            <person name="Blifernez-Klassen O."/>
            <person name="Kalinowski J."/>
            <person name="Goesmann A."/>
            <person name="Mussgnug J.H."/>
            <person name="Kruse O."/>
        </authorList>
    </citation>
    <scope>NUCLEOTIDE SEQUENCE [LARGE SCALE GENOMIC DNA]</scope>
    <source>
        <strain evidence="11 12">SAG 48.87</strain>
    </source>
</reference>
<comment type="catalytic activity">
    <reaction evidence="8">
        <text>N-terminal L-seryl-L-prolyl-L-lysyl-[protein] + 3 S-adenosyl-L-methionine = N-terminal N,N,N-trimethyl-L-seryl-L-prolyl-L-lysyl-[protein] + 3 S-adenosyl-L-homocysteine + 3 H(+)</text>
        <dbReference type="Rhea" id="RHEA:54724"/>
        <dbReference type="Rhea" id="RHEA-COMP:13789"/>
        <dbReference type="Rhea" id="RHEA-COMP:13973"/>
        <dbReference type="ChEBI" id="CHEBI:15378"/>
        <dbReference type="ChEBI" id="CHEBI:57856"/>
        <dbReference type="ChEBI" id="CHEBI:59789"/>
        <dbReference type="ChEBI" id="CHEBI:138061"/>
        <dbReference type="ChEBI" id="CHEBI:138317"/>
        <dbReference type="EC" id="2.1.1.244"/>
    </reaction>
</comment>
<dbReference type="GeneID" id="25733753"/>
<evidence type="ECO:0000256" key="4">
    <source>
        <dbReference type="ARBA" id="ARBA00022691"/>
    </source>
</evidence>
<proteinExistence type="inferred from homology"/>
<dbReference type="Pfam" id="PF05891">
    <property type="entry name" value="Methyltransf_PK"/>
    <property type="match status" value="1"/>
</dbReference>
<name>A0A0D2LIU5_9CHLO</name>
<dbReference type="EMBL" id="KK106124">
    <property type="protein sequence ID" value="KIY91929.1"/>
    <property type="molecule type" value="Genomic_DNA"/>
</dbReference>
<evidence type="ECO:0000256" key="7">
    <source>
        <dbReference type="ARBA" id="ARBA00043129"/>
    </source>
</evidence>
<evidence type="ECO:0000256" key="9">
    <source>
        <dbReference type="ARBA" id="ARBA00047885"/>
    </source>
</evidence>
<dbReference type="Proteomes" id="UP000054498">
    <property type="component" value="Unassembled WGS sequence"/>
</dbReference>
<dbReference type="EC" id="2.1.1.244" evidence="5"/>
<organism evidence="11 12">
    <name type="scientific">Monoraphidium neglectum</name>
    <dbReference type="NCBI Taxonomy" id="145388"/>
    <lineage>
        <taxon>Eukaryota</taxon>
        <taxon>Viridiplantae</taxon>
        <taxon>Chlorophyta</taxon>
        <taxon>core chlorophytes</taxon>
        <taxon>Chlorophyceae</taxon>
        <taxon>CS clade</taxon>
        <taxon>Sphaeropleales</taxon>
        <taxon>Selenastraceae</taxon>
        <taxon>Monoraphidium</taxon>
    </lineage>
</organism>
<dbReference type="PANTHER" id="PTHR12753:SF0">
    <property type="entry name" value="ALPHA N-TERMINAL PROTEIN METHYLTRANSFERASE 1"/>
    <property type="match status" value="1"/>
</dbReference>
<evidence type="ECO:0000313" key="11">
    <source>
        <dbReference type="EMBL" id="KIY91929.1"/>
    </source>
</evidence>
<keyword evidence="4" id="KW-0949">S-adenosyl-L-methionine</keyword>
<comment type="catalytic activity">
    <reaction evidence="9">
        <text>N-terminal L-prolyl-L-prolyl-L-lysyl-[protein] + 2 S-adenosyl-L-methionine = N-terminal N,N-dimethyl-L-prolyl-L-prolyl-L-lysyl-[protein] + 2 S-adenosyl-L-homocysteine + 2 H(+)</text>
        <dbReference type="Rhea" id="RHEA:54736"/>
        <dbReference type="Rhea" id="RHEA-COMP:13787"/>
        <dbReference type="Rhea" id="RHEA-COMP:13974"/>
        <dbReference type="ChEBI" id="CHEBI:15378"/>
        <dbReference type="ChEBI" id="CHEBI:57856"/>
        <dbReference type="ChEBI" id="CHEBI:59789"/>
        <dbReference type="ChEBI" id="CHEBI:138059"/>
        <dbReference type="ChEBI" id="CHEBI:138318"/>
        <dbReference type="EC" id="2.1.1.244"/>
    </reaction>
</comment>
<comment type="catalytic activity">
    <reaction evidence="10">
        <text>N-terminal L-alanyl-L-prolyl-L-lysyl-[protein] + 3 S-adenosyl-L-methionine = N-terminal N,N,N-trimethyl-L-alanyl-L-prolyl-L-lysyl-[protein] + 3 S-adenosyl-L-homocysteine + 3 H(+)</text>
        <dbReference type="Rhea" id="RHEA:54712"/>
        <dbReference type="Rhea" id="RHEA-COMP:13785"/>
        <dbReference type="Rhea" id="RHEA-COMP:13971"/>
        <dbReference type="ChEBI" id="CHEBI:15378"/>
        <dbReference type="ChEBI" id="CHEBI:57856"/>
        <dbReference type="ChEBI" id="CHEBI:59789"/>
        <dbReference type="ChEBI" id="CHEBI:138057"/>
        <dbReference type="ChEBI" id="CHEBI:138315"/>
        <dbReference type="EC" id="2.1.1.244"/>
    </reaction>
</comment>
<dbReference type="KEGG" id="mng:MNEG_16033"/>
<evidence type="ECO:0000256" key="3">
    <source>
        <dbReference type="ARBA" id="ARBA00022679"/>
    </source>
</evidence>
<evidence type="ECO:0000256" key="6">
    <source>
        <dbReference type="ARBA" id="ARBA00039449"/>
    </source>
</evidence>
<dbReference type="OrthoDB" id="1298661at2759"/>